<accession>A0ABY4QS43</accession>
<protein>
    <recommendedName>
        <fullName evidence="4">DUF948 domain-containing protein</fullName>
    </recommendedName>
</protein>
<gene>
    <name evidence="2" type="ORF">M6D93_10080</name>
</gene>
<name>A0ABY4QS43_9ACTN</name>
<dbReference type="Proteomes" id="UP001056336">
    <property type="component" value="Chromosome"/>
</dbReference>
<feature type="transmembrane region" description="Helical" evidence="1">
    <location>
        <begin position="6"/>
        <end position="26"/>
    </location>
</feature>
<dbReference type="EMBL" id="CP097332">
    <property type="protein sequence ID" value="UQX86660.1"/>
    <property type="molecule type" value="Genomic_DNA"/>
</dbReference>
<dbReference type="RefSeq" id="WP_249769006.1">
    <property type="nucleotide sequence ID" value="NZ_CP097332.1"/>
</dbReference>
<proteinExistence type="predicted"/>
<evidence type="ECO:0000313" key="2">
    <source>
        <dbReference type="EMBL" id="UQX86660.1"/>
    </source>
</evidence>
<evidence type="ECO:0000313" key="3">
    <source>
        <dbReference type="Proteomes" id="UP001056336"/>
    </source>
</evidence>
<organism evidence="2 3">
    <name type="scientific">Jatrophihabitans telluris</name>
    <dbReference type="NCBI Taxonomy" id="2038343"/>
    <lineage>
        <taxon>Bacteria</taxon>
        <taxon>Bacillati</taxon>
        <taxon>Actinomycetota</taxon>
        <taxon>Actinomycetes</taxon>
        <taxon>Jatrophihabitantales</taxon>
        <taxon>Jatrophihabitantaceae</taxon>
        <taxon>Jatrophihabitans</taxon>
    </lineage>
</organism>
<reference evidence="2" key="1">
    <citation type="journal article" date="2018" name="Int. J. Syst. Evol. Microbiol.">
        <title>Jatrophihabitans telluris sp. nov., isolated from sediment soil of lava forest wetlands and the emended description of the genus Jatrophihabitans.</title>
        <authorList>
            <person name="Lee K.C."/>
            <person name="Suh M.K."/>
            <person name="Eom M.K."/>
            <person name="Kim K.K."/>
            <person name="Kim J.S."/>
            <person name="Kim D.S."/>
            <person name="Ko S.H."/>
            <person name="Shin Y.K."/>
            <person name="Lee J.S."/>
        </authorList>
    </citation>
    <scope>NUCLEOTIDE SEQUENCE</scope>
    <source>
        <strain evidence="2">N237</strain>
    </source>
</reference>
<keyword evidence="1" id="KW-0812">Transmembrane</keyword>
<keyword evidence="3" id="KW-1185">Reference proteome</keyword>
<evidence type="ECO:0008006" key="4">
    <source>
        <dbReference type="Google" id="ProtNLM"/>
    </source>
</evidence>
<sequence>MQGWIVVGVWAFAVVFAAVLLVFCLYEISWKVRRLQSDKLRLDRLVAELSGVGTALAETAERARGLNRTAPAVLESQAG</sequence>
<reference evidence="2" key="2">
    <citation type="submission" date="2022-05" db="EMBL/GenBank/DDBJ databases">
        <authorList>
            <person name="Kim J.-S."/>
            <person name="Lee K."/>
            <person name="Suh M."/>
            <person name="Eom M."/>
            <person name="Kim J.-S."/>
            <person name="Kim D.-S."/>
            <person name="Ko S.-H."/>
            <person name="Shin Y."/>
            <person name="Lee J.-S."/>
        </authorList>
    </citation>
    <scope>NUCLEOTIDE SEQUENCE</scope>
    <source>
        <strain evidence="2">N237</strain>
    </source>
</reference>
<keyword evidence="1" id="KW-0472">Membrane</keyword>
<evidence type="ECO:0000256" key="1">
    <source>
        <dbReference type="SAM" id="Phobius"/>
    </source>
</evidence>
<keyword evidence="1" id="KW-1133">Transmembrane helix</keyword>